<dbReference type="EC" id="3.1.4.46" evidence="2"/>
<dbReference type="EMBL" id="KD260855">
    <property type="protein sequence ID" value="EMS47428.1"/>
    <property type="molecule type" value="Genomic_DNA"/>
</dbReference>
<dbReference type="OMA" id="EVAYMQH"/>
<dbReference type="InterPro" id="IPR017946">
    <property type="entry name" value="PLC-like_Pdiesterase_TIM-brl"/>
</dbReference>
<keyword evidence="4" id="KW-0378">Hydrolase</keyword>
<accession>M7YB84</accession>
<dbReference type="PANTHER" id="PTHR22958:SF1">
    <property type="entry name" value="GLYCEROPHOSPHOCHOLINE PHOSPHODIESTERASE GPCPD1"/>
    <property type="match status" value="1"/>
</dbReference>
<evidence type="ECO:0000256" key="2">
    <source>
        <dbReference type="ARBA" id="ARBA00012247"/>
    </source>
</evidence>
<protein>
    <recommendedName>
        <fullName evidence="2">glycerophosphodiester phosphodiesterase</fullName>
        <ecNumber evidence="2">3.1.4.46</ecNumber>
    </recommendedName>
</protein>
<dbReference type="PROSITE" id="PS51704">
    <property type="entry name" value="GP_PDE"/>
    <property type="match status" value="1"/>
</dbReference>
<dbReference type="PANTHER" id="PTHR22958">
    <property type="entry name" value="GLYCEROPHOSPHORYL DIESTER PHOSPHODIESTERASE"/>
    <property type="match status" value="1"/>
</dbReference>
<dbReference type="AlphaFoldDB" id="M7YB84"/>
<dbReference type="STRING" id="4572.M7YB84"/>
<evidence type="ECO:0000256" key="5">
    <source>
        <dbReference type="ARBA" id="ARBA00047512"/>
    </source>
</evidence>
<proteinExistence type="inferred from homology"/>
<sequence>MNALASPDRRMQEVKENSVRSFNEAARFAVDYVEFDVQVTKDVCPVIFHDNFIITEEHGKISEKRVTDLQLEDFLQYGPQNRQGKNGKPLLRKMKDGRVLNWNVQSDDPLCTLQEAFEKVNPRLGFNVELKFDDNLVYQDEELTHILQAILKACTITAVHESLLVVFECAKDRPIIFSSFQPDAAQLMRKLQSTYPVYFLTNGGTEIYADVRRNSLEEAVKLCLASGMQGIVSEARAVFRFPTAIPKIKEADLSLLTYGTLNNVPEAVYMQHLMGVNGVIVDLVPEITGAVSDLIALPETDTEINDLSGKVDRRSPLWRKAQVYILGWCDVLRFHNFRTCTNRLWSYKNLVADVNKMLKQQVQRTYQENFKKIMAEDNEGLENQLDQKQYVIEDMKAIQKAQGELIKNLRTELHELEKDRDINGLKKEMYVLKTELQDHKENKKQLMKDKIEVMQERMA</sequence>
<dbReference type="eggNOG" id="KOG2421">
    <property type="taxonomic scope" value="Eukaryota"/>
</dbReference>
<dbReference type="FunFam" id="3.20.20.190:FF:000034">
    <property type="entry name" value="Glycerophosphodiester phosphodiesterase GDPD2"/>
    <property type="match status" value="1"/>
</dbReference>
<evidence type="ECO:0000256" key="1">
    <source>
        <dbReference type="ARBA" id="ARBA00007277"/>
    </source>
</evidence>
<dbReference type="GO" id="GO:0046475">
    <property type="term" value="P:glycerophospholipid catabolic process"/>
    <property type="evidence" value="ECO:0007669"/>
    <property type="project" value="TreeGrafter"/>
</dbReference>
<comment type="similarity">
    <text evidence="1">Belongs to the glycerophosphoryl diester phosphodiesterase family.</text>
</comment>
<dbReference type="Pfam" id="PF03009">
    <property type="entry name" value="GDPD"/>
    <property type="match status" value="1"/>
</dbReference>
<gene>
    <name evidence="6" type="ORF">TRIUR3_27322</name>
</gene>
<organism evidence="6">
    <name type="scientific">Triticum urartu</name>
    <name type="common">Red wild einkorn</name>
    <name type="synonym">Crithodium urartu</name>
    <dbReference type="NCBI Taxonomy" id="4572"/>
    <lineage>
        <taxon>Eukaryota</taxon>
        <taxon>Viridiplantae</taxon>
        <taxon>Streptophyta</taxon>
        <taxon>Embryophyta</taxon>
        <taxon>Tracheophyta</taxon>
        <taxon>Spermatophyta</taxon>
        <taxon>Magnoliopsida</taxon>
        <taxon>Liliopsida</taxon>
        <taxon>Poales</taxon>
        <taxon>Poaceae</taxon>
        <taxon>BOP clade</taxon>
        <taxon>Pooideae</taxon>
        <taxon>Triticodae</taxon>
        <taxon>Triticeae</taxon>
        <taxon>Triticinae</taxon>
        <taxon>Triticum</taxon>
    </lineage>
</organism>
<comment type="catalytic activity">
    <reaction evidence="5">
        <text>a sn-glycero-3-phosphodiester + H2O = an alcohol + sn-glycerol 3-phosphate + H(+)</text>
        <dbReference type="Rhea" id="RHEA:12969"/>
        <dbReference type="ChEBI" id="CHEBI:15377"/>
        <dbReference type="ChEBI" id="CHEBI:15378"/>
        <dbReference type="ChEBI" id="CHEBI:30879"/>
        <dbReference type="ChEBI" id="CHEBI:57597"/>
        <dbReference type="ChEBI" id="CHEBI:83408"/>
        <dbReference type="EC" id="3.1.4.46"/>
    </reaction>
</comment>
<name>M7YB84_TRIUA</name>
<dbReference type="SUPFAM" id="SSF51695">
    <property type="entry name" value="PLC-like phosphodiesterases"/>
    <property type="match status" value="1"/>
</dbReference>
<evidence type="ECO:0000256" key="3">
    <source>
        <dbReference type="ARBA" id="ARBA00022798"/>
    </source>
</evidence>
<reference evidence="6" key="1">
    <citation type="journal article" date="2013" name="Nature">
        <title>Draft genome of the wheat A-genome progenitor Triticum urartu.</title>
        <authorList>
            <person name="Ling H.Q."/>
            <person name="Zhao S."/>
            <person name="Liu D."/>
            <person name="Wang J."/>
            <person name="Sun H."/>
            <person name="Zhang C."/>
            <person name="Fan H."/>
            <person name="Li D."/>
            <person name="Dong L."/>
            <person name="Tao Y."/>
            <person name="Gao C."/>
            <person name="Wu H."/>
            <person name="Li Y."/>
            <person name="Cui Y."/>
            <person name="Guo X."/>
            <person name="Zheng S."/>
            <person name="Wang B."/>
            <person name="Yu K."/>
            <person name="Liang Q."/>
            <person name="Yang W."/>
            <person name="Lou X."/>
            <person name="Chen J."/>
            <person name="Feng M."/>
            <person name="Jian J."/>
            <person name="Zhang X."/>
            <person name="Luo G."/>
            <person name="Jiang Y."/>
            <person name="Liu J."/>
            <person name="Wang Z."/>
            <person name="Sha Y."/>
            <person name="Zhang B."/>
            <person name="Wu H."/>
            <person name="Tang D."/>
            <person name="Shen Q."/>
            <person name="Xue P."/>
            <person name="Zou S."/>
            <person name="Wang X."/>
            <person name="Liu X."/>
            <person name="Wang F."/>
            <person name="Yang Y."/>
            <person name="An X."/>
            <person name="Dong Z."/>
            <person name="Zhang K."/>
            <person name="Zhang X."/>
            <person name="Luo M.C."/>
            <person name="Dvorak J."/>
            <person name="Tong Y."/>
            <person name="Wang J."/>
            <person name="Yang H."/>
            <person name="Li Z."/>
            <person name="Wang D."/>
            <person name="Zhang A."/>
            <person name="Wang J."/>
        </authorList>
    </citation>
    <scope>NUCLEOTIDE SEQUENCE</scope>
</reference>
<evidence type="ECO:0000313" key="6">
    <source>
        <dbReference type="EMBL" id="EMS47428.1"/>
    </source>
</evidence>
<dbReference type="InterPro" id="IPR051578">
    <property type="entry name" value="GDPD"/>
</dbReference>
<dbReference type="GO" id="GO:0008889">
    <property type="term" value="F:glycerophosphodiester phosphodiesterase activity"/>
    <property type="evidence" value="ECO:0007669"/>
    <property type="project" value="UniProtKB-EC"/>
</dbReference>
<keyword evidence="3" id="KW-0319">Glycerol metabolism</keyword>
<evidence type="ECO:0000256" key="4">
    <source>
        <dbReference type="ARBA" id="ARBA00022801"/>
    </source>
</evidence>
<dbReference type="Gene3D" id="3.20.20.190">
    <property type="entry name" value="Phosphatidylinositol (PI) phosphodiesterase"/>
    <property type="match status" value="1"/>
</dbReference>
<dbReference type="InterPro" id="IPR030395">
    <property type="entry name" value="GP_PDE_dom"/>
</dbReference>
<dbReference type="GO" id="GO:0006071">
    <property type="term" value="P:glycerol metabolic process"/>
    <property type="evidence" value="ECO:0007669"/>
    <property type="project" value="UniProtKB-KW"/>
</dbReference>